<dbReference type="Proteomes" id="UP000307440">
    <property type="component" value="Unassembled WGS sequence"/>
</dbReference>
<dbReference type="OrthoDB" id="2867906at2759"/>
<evidence type="ECO:0000313" key="1">
    <source>
        <dbReference type="EMBL" id="TFK25970.1"/>
    </source>
</evidence>
<name>A0A5C3L0K4_COPMA</name>
<sequence>MLDCTIPSRMCASTMFTLFGFDDRLPQAEHAFRRHDLRTFVDVILSESQLDTRIALASISLLNRYHLYLNRTMALPDLSHAFFAGFMLAAKIVCPRARVDWRSIGGRVLEGKNVSWLERGFLLDIRWDYDMLEIVQEVWAAYADAKRVKEEAEWEATRRYSKTSSNSSYSCDNMTDDECSQPLQARRPAVPLLHSPLQKSHSAFSRVTSRSSLREAYSRDAPNTDMESIEGCLGLVTSREPQDVPSRTLRKRVSRMFMRGHSQGH</sequence>
<organism evidence="1 2">
    <name type="scientific">Coprinopsis marcescibilis</name>
    <name type="common">Agaric fungus</name>
    <name type="synonym">Psathyrella marcescibilis</name>
    <dbReference type="NCBI Taxonomy" id="230819"/>
    <lineage>
        <taxon>Eukaryota</taxon>
        <taxon>Fungi</taxon>
        <taxon>Dikarya</taxon>
        <taxon>Basidiomycota</taxon>
        <taxon>Agaricomycotina</taxon>
        <taxon>Agaricomycetes</taxon>
        <taxon>Agaricomycetidae</taxon>
        <taxon>Agaricales</taxon>
        <taxon>Agaricineae</taxon>
        <taxon>Psathyrellaceae</taxon>
        <taxon>Coprinopsis</taxon>
    </lineage>
</organism>
<proteinExistence type="predicted"/>
<gene>
    <name evidence="1" type="ORF">FA15DRAFT_320815</name>
</gene>
<evidence type="ECO:0000313" key="2">
    <source>
        <dbReference type="Proteomes" id="UP000307440"/>
    </source>
</evidence>
<dbReference type="EMBL" id="ML210180">
    <property type="protein sequence ID" value="TFK25970.1"/>
    <property type="molecule type" value="Genomic_DNA"/>
</dbReference>
<dbReference type="AlphaFoldDB" id="A0A5C3L0K4"/>
<accession>A0A5C3L0K4</accession>
<keyword evidence="2" id="KW-1185">Reference proteome</keyword>
<reference evidence="1 2" key="1">
    <citation type="journal article" date="2019" name="Nat. Ecol. Evol.">
        <title>Megaphylogeny resolves global patterns of mushroom evolution.</title>
        <authorList>
            <person name="Varga T."/>
            <person name="Krizsan K."/>
            <person name="Foldi C."/>
            <person name="Dima B."/>
            <person name="Sanchez-Garcia M."/>
            <person name="Sanchez-Ramirez S."/>
            <person name="Szollosi G.J."/>
            <person name="Szarkandi J.G."/>
            <person name="Papp V."/>
            <person name="Albert L."/>
            <person name="Andreopoulos W."/>
            <person name="Angelini C."/>
            <person name="Antonin V."/>
            <person name="Barry K.W."/>
            <person name="Bougher N.L."/>
            <person name="Buchanan P."/>
            <person name="Buyck B."/>
            <person name="Bense V."/>
            <person name="Catcheside P."/>
            <person name="Chovatia M."/>
            <person name="Cooper J."/>
            <person name="Damon W."/>
            <person name="Desjardin D."/>
            <person name="Finy P."/>
            <person name="Geml J."/>
            <person name="Haridas S."/>
            <person name="Hughes K."/>
            <person name="Justo A."/>
            <person name="Karasinski D."/>
            <person name="Kautmanova I."/>
            <person name="Kiss B."/>
            <person name="Kocsube S."/>
            <person name="Kotiranta H."/>
            <person name="LaButti K.M."/>
            <person name="Lechner B.E."/>
            <person name="Liimatainen K."/>
            <person name="Lipzen A."/>
            <person name="Lukacs Z."/>
            <person name="Mihaltcheva S."/>
            <person name="Morgado L.N."/>
            <person name="Niskanen T."/>
            <person name="Noordeloos M.E."/>
            <person name="Ohm R.A."/>
            <person name="Ortiz-Santana B."/>
            <person name="Ovrebo C."/>
            <person name="Racz N."/>
            <person name="Riley R."/>
            <person name="Savchenko A."/>
            <person name="Shiryaev A."/>
            <person name="Soop K."/>
            <person name="Spirin V."/>
            <person name="Szebenyi C."/>
            <person name="Tomsovsky M."/>
            <person name="Tulloss R.E."/>
            <person name="Uehling J."/>
            <person name="Grigoriev I.V."/>
            <person name="Vagvolgyi C."/>
            <person name="Papp T."/>
            <person name="Martin F.M."/>
            <person name="Miettinen O."/>
            <person name="Hibbett D.S."/>
            <person name="Nagy L.G."/>
        </authorList>
    </citation>
    <scope>NUCLEOTIDE SEQUENCE [LARGE SCALE GENOMIC DNA]</scope>
    <source>
        <strain evidence="1 2">CBS 121175</strain>
    </source>
</reference>
<protein>
    <recommendedName>
        <fullName evidence="3">Cyclin N-terminal domain-containing protein</fullName>
    </recommendedName>
</protein>
<evidence type="ECO:0008006" key="3">
    <source>
        <dbReference type="Google" id="ProtNLM"/>
    </source>
</evidence>